<feature type="domain" description="Protein kinase" evidence="3">
    <location>
        <begin position="292"/>
        <end position="568"/>
    </location>
</feature>
<feature type="domain" description="C2" evidence="2">
    <location>
        <begin position="1"/>
        <end position="100"/>
    </location>
</feature>
<gene>
    <name evidence="4" type="ORF">BSTOLATCC_MIC50050</name>
</gene>
<evidence type="ECO:0000259" key="2">
    <source>
        <dbReference type="PROSITE" id="PS50004"/>
    </source>
</evidence>
<dbReference type="PROSITE" id="PS50004">
    <property type="entry name" value="C2"/>
    <property type="match status" value="1"/>
</dbReference>
<dbReference type="InterPro" id="IPR000719">
    <property type="entry name" value="Prot_kinase_dom"/>
</dbReference>
<dbReference type="GO" id="GO:0005524">
    <property type="term" value="F:ATP binding"/>
    <property type="evidence" value="ECO:0007669"/>
    <property type="project" value="InterPro"/>
</dbReference>
<dbReference type="PANTHER" id="PTHR24362:SF309">
    <property type="entry name" value="PROTEIN KINASE DOMAIN-CONTAINING PROTEIN"/>
    <property type="match status" value="1"/>
</dbReference>
<sequence length="571" mass="64834">MRSSNQGILKVRLVEGEITKKNILGIKTYASLRLGSNVQDSSTIPGYSPLWSETFEFPQKDGSVLTVQVIEKGILSNQVIGQGVIGLRNLLEKGRECEKYPISWNNKMTGWVKLEIELIGPQNDTIPNDPPNMMRQKSDSGWVVNPPSRYEANVHRSGSQEVLYESPPLSGSQVNIPRFPQTPQMQPGIPLSPRRSQLQVQNQPTQQIDLRRQAPITPAIRANEINQLINTRPKSPISPRQQAQNGWPPQNARPQIPDSRRAPAPIPPSVNPPSSSIMEIITRGIKVSDINFEKLVYQSENQKVEIHLGVLKSLQNLKVAIKINYCENQEEFNYVIREVFIMKELDHPNICKVYATLLDHKGKYFNNLIVMENCEGGDLGKEIEERAKTGSFWEEEELIEIFKSLIEAFCQMQGKNIGHSDIKPPNFAFTKERKIKIIDFGIATHDTFRISTETTRTFKLGGTVPFFSPLQLEAYMGYIRGSNPNVIVRHNRFKSDVYSLGLTFFSMASLRQPTGLNDLSSNLEQRLSDEIYNIPYSEKLKRILRPMLTVDEKSRPDFIELYEIVSNLTNT</sequence>
<organism evidence="4 5">
    <name type="scientific">Blepharisma stoltei</name>
    <dbReference type="NCBI Taxonomy" id="1481888"/>
    <lineage>
        <taxon>Eukaryota</taxon>
        <taxon>Sar</taxon>
        <taxon>Alveolata</taxon>
        <taxon>Ciliophora</taxon>
        <taxon>Postciliodesmatophora</taxon>
        <taxon>Heterotrichea</taxon>
        <taxon>Heterotrichida</taxon>
        <taxon>Blepharismidae</taxon>
        <taxon>Blepharisma</taxon>
    </lineage>
</organism>
<dbReference type="CDD" id="cd00180">
    <property type="entry name" value="PKc"/>
    <property type="match status" value="1"/>
</dbReference>
<name>A0AAU9K7J1_9CILI</name>
<dbReference type="EMBL" id="CAJZBQ010000050">
    <property type="protein sequence ID" value="CAG9329934.1"/>
    <property type="molecule type" value="Genomic_DNA"/>
</dbReference>
<dbReference type="CDD" id="cd00030">
    <property type="entry name" value="C2"/>
    <property type="match status" value="1"/>
</dbReference>
<evidence type="ECO:0000313" key="5">
    <source>
        <dbReference type="Proteomes" id="UP001162131"/>
    </source>
</evidence>
<evidence type="ECO:0000313" key="4">
    <source>
        <dbReference type="EMBL" id="CAG9329934.1"/>
    </source>
</evidence>
<evidence type="ECO:0000256" key="1">
    <source>
        <dbReference type="SAM" id="MobiDB-lite"/>
    </source>
</evidence>
<dbReference type="Gene3D" id="2.60.40.150">
    <property type="entry name" value="C2 domain"/>
    <property type="match status" value="1"/>
</dbReference>
<dbReference type="InterPro" id="IPR011009">
    <property type="entry name" value="Kinase-like_dom_sf"/>
</dbReference>
<feature type="compositionally biased region" description="Polar residues" evidence="1">
    <location>
        <begin position="169"/>
        <end position="185"/>
    </location>
</feature>
<dbReference type="Pfam" id="PF00069">
    <property type="entry name" value="Pkinase"/>
    <property type="match status" value="1"/>
</dbReference>
<feature type="compositionally biased region" description="Polar residues" evidence="1">
    <location>
        <begin position="194"/>
        <end position="208"/>
    </location>
</feature>
<reference evidence="4" key="1">
    <citation type="submission" date="2021-09" db="EMBL/GenBank/DDBJ databases">
        <authorList>
            <consortium name="AG Swart"/>
            <person name="Singh M."/>
            <person name="Singh A."/>
            <person name="Seah K."/>
            <person name="Emmerich C."/>
        </authorList>
    </citation>
    <scope>NUCLEOTIDE SEQUENCE</scope>
    <source>
        <strain evidence="4">ATCC30299</strain>
    </source>
</reference>
<dbReference type="SMART" id="SM00239">
    <property type="entry name" value="C2"/>
    <property type="match status" value="1"/>
</dbReference>
<feature type="region of interest" description="Disordered" evidence="1">
    <location>
        <begin position="163"/>
        <end position="213"/>
    </location>
</feature>
<dbReference type="Proteomes" id="UP001162131">
    <property type="component" value="Unassembled WGS sequence"/>
</dbReference>
<dbReference type="PANTHER" id="PTHR24362">
    <property type="entry name" value="SERINE/THREONINE-PROTEIN KINASE NEK"/>
    <property type="match status" value="1"/>
</dbReference>
<accession>A0AAU9K7J1</accession>
<proteinExistence type="predicted"/>
<comment type="caution">
    <text evidence="4">The sequence shown here is derived from an EMBL/GenBank/DDBJ whole genome shotgun (WGS) entry which is preliminary data.</text>
</comment>
<feature type="compositionally biased region" description="Polar residues" evidence="1">
    <location>
        <begin position="231"/>
        <end position="248"/>
    </location>
</feature>
<keyword evidence="5" id="KW-1185">Reference proteome</keyword>
<feature type="region of interest" description="Disordered" evidence="1">
    <location>
        <begin position="231"/>
        <end position="275"/>
    </location>
</feature>
<dbReference type="InterPro" id="IPR000008">
    <property type="entry name" value="C2_dom"/>
</dbReference>
<dbReference type="InterPro" id="IPR035892">
    <property type="entry name" value="C2_domain_sf"/>
</dbReference>
<evidence type="ECO:0008006" key="6">
    <source>
        <dbReference type="Google" id="ProtNLM"/>
    </source>
</evidence>
<dbReference type="Gene3D" id="1.10.510.10">
    <property type="entry name" value="Transferase(Phosphotransferase) domain 1"/>
    <property type="match status" value="1"/>
</dbReference>
<dbReference type="PROSITE" id="PS50011">
    <property type="entry name" value="PROTEIN_KINASE_DOM"/>
    <property type="match status" value="1"/>
</dbReference>
<dbReference type="SMART" id="SM00220">
    <property type="entry name" value="S_TKc"/>
    <property type="match status" value="1"/>
</dbReference>
<dbReference type="SUPFAM" id="SSF56112">
    <property type="entry name" value="Protein kinase-like (PK-like)"/>
    <property type="match status" value="1"/>
</dbReference>
<dbReference type="SUPFAM" id="SSF49562">
    <property type="entry name" value="C2 domain (Calcium/lipid-binding domain, CaLB)"/>
    <property type="match status" value="1"/>
</dbReference>
<dbReference type="Pfam" id="PF00168">
    <property type="entry name" value="C2"/>
    <property type="match status" value="1"/>
</dbReference>
<dbReference type="GO" id="GO:0004672">
    <property type="term" value="F:protein kinase activity"/>
    <property type="evidence" value="ECO:0007669"/>
    <property type="project" value="InterPro"/>
</dbReference>
<dbReference type="AlphaFoldDB" id="A0AAU9K7J1"/>
<protein>
    <recommendedName>
        <fullName evidence="6">Serine/threonine protein kinase</fullName>
    </recommendedName>
</protein>
<evidence type="ECO:0000259" key="3">
    <source>
        <dbReference type="PROSITE" id="PS50011"/>
    </source>
</evidence>